<evidence type="ECO:0000259" key="3">
    <source>
        <dbReference type="Pfam" id="PF08242"/>
    </source>
</evidence>
<dbReference type="Proteomes" id="UP001183410">
    <property type="component" value="Unassembled WGS sequence"/>
</dbReference>
<evidence type="ECO:0000313" key="6">
    <source>
        <dbReference type="Proteomes" id="UP001183410"/>
    </source>
</evidence>
<feature type="domain" description="Thiazolinyl imine reductase-like C-terminal" evidence="4">
    <location>
        <begin position="197"/>
        <end position="258"/>
    </location>
</feature>
<evidence type="ECO:0000259" key="4">
    <source>
        <dbReference type="Pfam" id="PF21390"/>
    </source>
</evidence>
<feature type="domain" description="Methyltransferase type 12" evidence="3">
    <location>
        <begin position="602"/>
        <end position="700"/>
    </location>
</feature>
<dbReference type="InterPro" id="IPR013217">
    <property type="entry name" value="Methyltransf_12"/>
</dbReference>
<dbReference type="SUPFAM" id="SSF51735">
    <property type="entry name" value="NAD(P)-binding Rossmann-fold domains"/>
    <property type="match status" value="1"/>
</dbReference>
<comment type="caution">
    <text evidence="5">The sequence shown here is derived from an EMBL/GenBank/DDBJ whole genome shotgun (WGS) entry which is preliminary data.</text>
</comment>
<dbReference type="Pfam" id="PF21390">
    <property type="entry name" value="Irp3-like_C"/>
    <property type="match status" value="1"/>
</dbReference>
<dbReference type="InterPro" id="IPR000683">
    <property type="entry name" value="Gfo/Idh/MocA-like_OxRdtase_N"/>
</dbReference>
<feature type="compositionally biased region" description="Low complexity" evidence="1">
    <location>
        <begin position="371"/>
        <end position="383"/>
    </location>
</feature>
<dbReference type="InterPro" id="IPR010091">
    <property type="entry name" value="Thiazolinyl_imide_reductase"/>
</dbReference>
<dbReference type="InterPro" id="IPR051450">
    <property type="entry name" value="Gfo/Idh/MocA_Oxidoreductases"/>
</dbReference>
<dbReference type="Pfam" id="PF08242">
    <property type="entry name" value="Methyltransf_12"/>
    <property type="match status" value="1"/>
</dbReference>
<dbReference type="InterPro" id="IPR036291">
    <property type="entry name" value="NAD(P)-bd_dom_sf"/>
</dbReference>
<dbReference type="Pfam" id="PF01408">
    <property type="entry name" value="GFO_IDH_MocA"/>
    <property type="match status" value="1"/>
</dbReference>
<evidence type="ECO:0000256" key="1">
    <source>
        <dbReference type="SAM" id="MobiDB-lite"/>
    </source>
</evidence>
<keyword evidence="6" id="KW-1185">Reference proteome</keyword>
<dbReference type="EMBL" id="JAVREO010000014">
    <property type="protein sequence ID" value="MDT0269018.1"/>
    <property type="molecule type" value="Genomic_DNA"/>
</dbReference>
<organism evidence="5 6">
    <name type="scientific">Streptomyces chisholmiae</name>
    <dbReference type="NCBI Taxonomy" id="3075540"/>
    <lineage>
        <taxon>Bacteria</taxon>
        <taxon>Bacillati</taxon>
        <taxon>Actinomycetota</taxon>
        <taxon>Actinomycetes</taxon>
        <taxon>Kitasatosporales</taxon>
        <taxon>Streptomycetaceae</taxon>
        <taxon>Streptomyces</taxon>
    </lineage>
</organism>
<dbReference type="SUPFAM" id="SSF53335">
    <property type="entry name" value="S-adenosyl-L-methionine-dependent methyltransferases"/>
    <property type="match status" value="1"/>
</dbReference>
<dbReference type="PANTHER" id="PTHR43377">
    <property type="entry name" value="BILIVERDIN REDUCTASE A"/>
    <property type="match status" value="1"/>
</dbReference>
<dbReference type="CDD" id="cd02440">
    <property type="entry name" value="AdoMet_MTases"/>
    <property type="match status" value="1"/>
</dbReference>
<proteinExistence type="predicted"/>
<protein>
    <submittedName>
        <fullName evidence="5">Gfo/Idh/MocA family oxidoreductase</fullName>
    </submittedName>
</protein>
<evidence type="ECO:0000313" key="5">
    <source>
        <dbReference type="EMBL" id="MDT0269018.1"/>
    </source>
</evidence>
<sequence>MTGRIGPGRPLRTVVAGTNFGRFYVDAVRAHPGFELAGIVSRGGAQSRALADRLAVPCYASVDELPDTVDAACVVVPAAVMGGSGTELGQELLRRGVHVLQEHPLHPDELAASLRLARSVGRQFRVNTHYPHVASVRRFLAAAAALRARQPVLFVDAAAPVHVLAPLVDILGRALAGLRPWRLGDPAAVPDGVRAAADGAAPLRLLPGTVAGVPLTLRVQNQLHPGDRDNHALFWHRVSVGTEGGVLTLADTHGPVLWHPRLHSPRDAGHRLVFEPGPGAEGLLLPASETLDGDGPPPSFAEVFADWWPAAVGVALTEFADAIGTGADPLRAAGHDLAVFAFWRDLMARLGPPELIRPGPPTPLAASDLWPGPGAAAADAAGAGPVGGAVGDAAGGAADPAAERREAGTRTGAGARGSTLDGAGDGAEVPGGAVDMAARRAGAPGSDLDGSVHGAVADDVEEGTLGGAGGGAEVPGGAADMAVRRAGAPGSALDECVNGAVKGAGAGGQVPARGTGVAAHRAGTGARTGAGARGSVLDGAGDGVAACGTEDGVREAVGDAPGAGYEGPAEFFDLGAREHTDRTGPAVVAALAGLDPASGPLLDIGAGTGLVTRHIAEAFPACEIVAAEPAAGMRAILTARLAERPDLARRVTVLPAAAHEVALPERLSGAVLCGVLGHLAPAARRALLTGLAARLAPGAPLVVEVMGLTTPVSMPPTRLRRATLGRLRYEWWMSGEPSGPERMRLATSWRVFDRDRLVREVRDHYHWHTVSLPQLARESGLTLHPPPAPHPTLVPHLGVLRGAERAGVTR</sequence>
<evidence type="ECO:0000259" key="2">
    <source>
        <dbReference type="Pfam" id="PF01408"/>
    </source>
</evidence>
<accession>A0ABU2JXU2</accession>
<feature type="region of interest" description="Disordered" evidence="1">
    <location>
        <begin position="358"/>
        <end position="431"/>
    </location>
</feature>
<reference evidence="6" key="1">
    <citation type="submission" date="2023-07" db="EMBL/GenBank/DDBJ databases">
        <title>30 novel species of actinomycetes from the DSMZ collection.</title>
        <authorList>
            <person name="Nouioui I."/>
        </authorList>
    </citation>
    <scope>NUCLEOTIDE SEQUENCE [LARGE SCALE GENOMIC DNA]</scope>
    <source>
        <strain evidence="6">DSM 44915</strain>
    </source>
</reference>
<feature type="compositionally biased region" description="Gly residues" evidence="1">
    <location>
        <begin position="384"/>
        <end position="394"/>
    </location>
</feature>
<dbReference type="InterPro" id="IPR029063">
    <property type="entry name" value="SAM-dependent_MTases_sf"/>
</dbReference>
<gene>
    <name evidence="5" type="ORF">RM844_22285</name>
</gene>
<dbReference type="InterPro" id="IPR048655">
    <property type="entry name" value="Irp3-like_C"/>
</dbReference>
<dbReference type="NCBIfam" id="TIGR01761">
    <property type="entry name" value="thiaz-red"/>
    <property type="match status" value="1"/>
</dbReference>
<dbReference type="Gene3D" id="3.40.50.150">
    <property type="entry name" value="Vaccinia Virus protein VP39"/>
    <property type="match status" value="1"/>
</dbReference>
<dbReference type="PANTHER" id="PTHR43377:SF1">
    <property type="entry name" value="BILIVERDIN REDUCTASE A"/>
    <property type="match status" value="1"/>
</dbReference>
<dbReference type="RefSeq" id="WP_311669107.1">
    <property type="nucleotide sequence ID" value="NZ_JAVREO010000014.1"/>
</dbReference>
<dbReference type="Gene3D" id="3.40.50.720">
    <property type="entry name" value="NAD(P)-binding Rossmann-like Domain"/>
    <property type="match status" value="1"/>
</dbReference>
<feature type="domain" description="Gfo/Idh/MocA-like oxidoreductase N-terminal" evidence="2">
    <location>
        <begin position="12"/>
        <end position="127"/>
    </location>
</feature>
<name>A0ABU2JXU2_9ACTN</name>
<dbReference type="Gene3D" id="3.30.360.10">
    <property type="entry name" value="Dihydrodipicolinate Reductase, domain 2"/>
    <property type="match status" value="1"/>
</dbReference>